<dbReference type="SUPFAM" id="SSF51905">
    <property type="entry name" value="FAD/NAD(P)-binding domain"/>
    <property type="match status" value="1"/>
</dbReference>
<dbReference type="InterPro" id="IPR050260">
    <property type="entry name" value="FAD-bd_OxRdtase"/>
</dbReference>
<accession>A0A0M0BUI3</accession>
<protein>
    <recommendedName>
        <fullName evidence="9">NADH oxidase</fullName>
    </recommendedName>
</protein>
<dbReference type="InterPro" id="IPR036188">
    <property type="entry name" value="FAD/NAD-bd_sf"/>
</dbReference>
<evidence type="ECO:0000259" key="5">
    <source>
        <dbReference type="Pfam" id="PF02852"/>
    </source>
</evidence>
<evidence type="ECO:0000259" key="6">
    <source>
        <dbReference type="Pfam" id="PF07992"/>
    </source>
</evidence>
<feature type="domain" description="Pyridine nucleotide-disulphide oxidoreductase dimerisation" evidence="5">
    <location>
        <begin position="333"/>
        <end position="434"/>
    </location>
</feature>
<dbReference type="EMBL" id="LFWV01000006">
    <property type="protein sequence ID" value="KON32293.1"/>
    <property type="molecule type" value="Genomic_DNA"/>
</dbReference>
<keyword evidence="3" id="KW-0285">Flavoprotein</keyword>
<dbReference type="Gene3D" id="3.50.50.60">
    <property type="entry name" value="FAD/NAD(P)-binding domain"/>
    <property type="match status" value="2"/>
</dbReference>
<dbReference type="PRINTS" id="PR00368">
    <property type="entry name" value="FADPNR"/>
</dbReference>
<dbReference type="SUPFAM" id="SSF55424">
    <property type="entry name" value="FAD/NAD-linked reductases, dimerisation (C-terminal) domain"/>
    <property type="match status" value="1"/>
</dbReference>
<evidence type="ECO:0000256" key="3">
    <source>
        <dbReference type="ARBA" id="ARBA00022630"/>
    </source>
</evidence>
<dbReference type="InterPro" id="IPR004099">
    <property type="entry name" value="Pyr_nucl-diS_OxRdtase_dimer"/>
</dbReference>
<evidence type="ECO:0000256" key="4">
    <source>
        <dbReference type="ARBA" id="ARBA00022827"/>
    </source>
</evidence>
<evidence type="ECO:0000256" key="2">
    <source>
        <dbReference type="ARBA" id="ARBA00009130"/>
    </source>
</evidence>
<dbReference type="PANTHER" id="PTHR43429:SF3">
    <property type="entry name" value="NITRITE REDUCTASE [NAD(P)H]"/>
    <property type="match status" value="1"/>
</dbReference>
<dbReference type="PRINTS" id="PR00411">
    <property type="entry name" value="PNDRDTASEI"/>
</dbReference>
<comment type="caution">
    <text evidence="7">The sequence shown here is derived from an EMBL/GenBank/DDBJ whole genome shotgun (WGS) entry which is preliminary data.</text>
</comment>
<evidence type="ECO:0000313" key="7">
    <source>
        <dbReference type="EMBL" id="KON32293.1"/>
    </source>
</evidence>
<evidence type="ECO:0000313" key="8">
    <source>
        <dbReference type="Proteomes" id="UP000054016"/>
    </source>
</evidence>
<gene>
    <name evidence="7" type="ORF">AC478_00665</name>
</gene>
<keyword evidence="4" id="KW-0274">FAD</keyword>
<evidence type="ECO:0008006" key="9">
    <source>
        <dbReference type="Google" id="ProtNLM"/>
    </source>
</evidence>
<dbReference type="GO" id="GO:0016491">
    <property type="term" value="F:oxidoreductase activity"/>
    <property type="evidence" value="ECO:0007669"/>
    <property type="project" value="InterPro"/>
</dbReference>
<name>A0A0M0BUI3_9ARCH</name>
<reference evidence="8" key="1">
    <citation type="submission" date="2015-06" db="EMBL/GenBank/DDBJ databases">
        <title>New insights into the roles of widespread benthic archaea in carbon and nitrogen cycling.</title>
        <authorList>
            <person name="Lazar C.S."/>
            <person name="Baker B.J."/>
            <person name="Seitz K.W."/>
            <person name="Hyde A.S."/>
            <person name="Dick G.J."/>
            <person name="Hinrichs K.-U."/>
            <person name="Teske A.P."/>
        </authorList>
    </citation>
    <scope>NUCLEOTIDE SEQUENCE [LARGE SCALE GENOMIC DNA]</scope>
</reference>
<comment type="similarity">
    <text evidence="2">Belongs to the class-III pyridine nucleotide-disulfide oxidoreductase family.</text>
</comment>
<dbReference type="Proteomes" id="UP000054016">
    <property type="component" value="Unassembled WGS sequence"/>
</dbReference>
<comment type="cofactor">
    <cofactor evidence="1">
        <name>FAD</name>
        <dbReference type="ChEBI" id="CHEBI:57692"/>
    </cofactor>
</comment>
<sequence>MARRIIIIGANAAGVEAASAARKKDRAAEITLITQEKNAGYSRCGLPFVIGGQIPSFKDLIVYPAAYFQMLKLNLKTETKATAINTEEKVVTVIDKSGTTESLQYDSLVIAAGADAFMPPIKGCEKQGVLSLRNLEDGEKILEEVQSGAKSAVIMGAGLIGLETGVALIERGLKVTIVEMLPQILPAMLDADMAKIVQEHLQEKGICILTGKRVEEFLGDDEVTGIMAGGEKIEADLFLSAFGVRANTKLAIDAGIPLGESRAIKTNGKMETAIKDVYAVGDCAEVPNLITHKTVCAQLGTIAVRHGKVAGANAAGAYSQFPGVLASAVTRLFETEAGVTGLTVAAAKNAGIEVVTGAISSKTKADYYPGALPIKVKLVVEKESQRIIGAQIVGGEEVTQRINALSFAIQKGMTVRELAKADTAYAPPLNETWDPMVLAAEMILMKLR</sequence>
<dbReference type="Pfam" id="PF07992">
    <property type="entry name" value="Pyr_redox_2"/>
    <property type="match status" value="1"/>
</dbReference>
<feature type="domain" description="FAD/NAD(P)-binding" evidence="6">
    <location>
        <begin position="4"/>
        <end position="291"/>
    </location>
</feature>
<organism evidence="7 8">
    <name type="scientific">miscellaneous Crenarchaeota group-1 archaeon SG8-32-3</name>
    <dbReference type="NCBI Taxonomy" id="1685125"/>
    <lineage>
        <taxon>Archaea</taxon>
        <taxon>Candidatus Bathyarchaeota</taxon>
        <taxon>MCG-1</taxon>
    </lineage>
</organism>
<evidence type="ECO:0000256" key="1">
    <source>
        <dbReference type="ARBA" id="ARBA00001974"/>
    </source>
</evidence>
<dbReference type="InterPro" id="IPR016156">
    <property type="entry name" value="FAD/NAD-linked_Rdtase_dimer_sf"/>
</dbReference>
<dbReference type="PANTHER" id="PTHR43429">
    <property type="entry name" value="PYRIDINE NUCLEOTIDE-DISULFIDE OXIDOREDUCTASE DOMAIN-CONTAINING"/>
    <property type="match status" value="1"/>
</dbReference>
<dbReference type="InterPro" id="IPR023753">
    <property type="entry name" value="FAD/NAD-binding_dom"/>
</dbReference>
<proteinExistence type="inferred from homology"/>
<dbReference type="Pfam" id="PF02852">
    <property type="entry name" value="Pyr_redox_dim"/>
    <property type="match status" value="1"/>
</dbReference>
<dbReference type="AlphaFoldDB" id="A0A0M0BUI3"/>